<gene>
    <name evidence="3" type="ORF">JXQ802_LOCUS4290</name>
    <name evidence="2" type="ORF">PYM288_LOCUS1478</name>
</gene>
<evidence type="ECO:0000313" key="2">
    <source>
        <dbReference type="EMBL" id="CAF0739628.1"/>
    </source>
</evidence>
<comment type="caution">
    <text evidence="3">The sequence shown here is derived from an EMBL/GenBank/DDBJ whole genome shotgun (WGS) entry which is preliminary data.</text>
</comment>
<protein>
    <submittedName>
        <fullName evidence="3">Uncharacterized protein</fullName>
    </submittedName>
</protein>
<evidence type="ECO:0000256" key="1">
    <source>
        <dbReference type="SAM" id="SignalP"/>
    </source>
</evidence>
<name>A0A813SXN9_9BILA</name>
<sequence length="84" mass="9615">MNRLILFLILCFTFLLIIQKATVYADICLHNERSKCTQARNANEVTHEENVQCNHLCIQSGHASGHCSLSSNCFQYCLCHEKEL</sequence>
<dbReference type="Proteomes" id="UP000663854">
    <property type="component" value="Unassembled WGS sequence"/>
</dbReference>
<feature type="chain" id="PRO_5044131814" evidence="1">
    <location>
        <begin position="26"/>
        <end position="84"/>
    </location>
</feature>
<keyword evidence="4" id="KW-1185">Reference proteome</keyword>
<evidence type="ECO:0000313" key="4">
    <source>
        <dbReference type="Proteomes" id="UP000663870"/>
    </source>
</evidence>
<feature type="signal peptide" evidence="1">
    <location>
        <begin position="1"/>
        <end position="25"/>
    </location>
</feature>
<dbReference type="EMBL" id="CAJNOH010000007">
    <property type="protein sequence ID" value="CAF0739628.1"/>
    <property type="molecule type" value="Genomic_DNA"/>
</dbReference>
<reference evidence="3" key="1">
    <citation type="submission" date="2021-02" db="EMBL/GenBank/DDBJ databases">
        <authorList>
            <person name="Nowell W R."/>
        </authorList>
    </citation>
    <scope>NUCLEOTIDE SEQUENCE</scope>
</reference>
<proteinExistence type="predicted"/>
<dbReference type="AlphaFoldDB" id="A0A813SXN9"/>
<accession>A0A813SXN9</accession>
<dbReference type="Proteomes" id="UP000663870">
    <property type="component" value="Unassembled WGS sequence"/>
</dbReference>
<evidence type="ECO:0000313" key="3">
    <source>
        <dbReference type="EMBL" id="CAF0802255.1"/>
    </source>
</evidence>
<dbReference type="EMBL" id="CAJNOL010000059">
    <property type="protein sequence ID" value="CAF0802255.1"/>
    <property type="molecule type" value="Genomic_DNA"/>
</dbReference>
<keyword evidence="1" id="KW-0732">Signal</keyword>
<organism evidence="3 4">
    <name type="scientific">Rotaria sordida</name>
    <dbReference type="NCBI Taxonomy" id="392033"/>
    <lineage>
        <taxon>Eukaryota</taxon>
        <taxon>Metazoa</taxon>
        <taxon>Spiralia</taxon>
        <taxon>Gnathifera</taxon>
        <taxon>Rotifera</taxon>
        <taxon>Eurotatoria</taxon>
        <taxon>Bdelloidea</taxon>
        <taxon>Philodinida</taxon>
        <taxon>Philodinidae</taxon>
        <taxon>Rotaria</taxon>
    </lineage>
</organism>